<keyword evidence="6" id="KW-1185">Reference proteome</keyword>
<dbReference type="EMBL" id="BIXY01000017">
    <property type="protein sequence ID" value="GCF08003.1"/>
    <property type="molecule type" value="Genomic_DNA"/>
</dbReference>
<comment type="caution">
    <text evidence="5">The sequence shown here is derived from an EMBL/GenBank/DDBJ whole genome shotgun (WGS) entry which is preliminary data.</text>
</comment>
<evidence type="ECO:0000313" key="6">
    <source>
        <dbReference type="Proteomes" id="UP000322530"/>
    </source>
</evidence>
<dbReference type="InterPro" id="IPR000873">
    <property type="entry name" value="AMP-dep_synth/lig_dom"/>
</dbReference>
<dbReference type="Gene3D" id="3.40.50.980">
    <property type="match status" value="2"/>
</dbReference>
<dbReference type="NCBIfam" id="TIGR01733">
    <property type="entry name" value="AA-adenyl-dom"/>
    <property type="match status" value="1"/>
</dbReference>
<dbReference type="Gene3D" id="3.30.559.30">
    <property type="entry name" value="Nonribosomal peptide synthetase, condensation domain"/>
    <property type="match status" value="1"/>
</dbReference>
<dbReference type="Pfam" id="PF00550">
    <property type="entry name" value="PP-binding"/>
    <property type="match status" value="1"/>
</dbReference>
<dbReference type="FunFam" id="3.40.50.980:FF:000001">
    <property type="entry name" value="Non-ribosomal peptide synthetase"/>
    <property type="match status" value="1"/>
</dbReference>
<dbReference type="CDD" id="cd12115">
    <property type="entry name" value="A_NRPS_Sfm_like"/>
    <property type="match status" value="1"/>
</dbReference>
<dbReference type="FunFam" id="3.40.50.12780:FF:000012">
    <property type="entry name" value="Non-ribosomal peptide synthetase"/>
    <property type="match status" value="1"/>
</dbReference>
<dbReference type="InterPro" id="IPR045851">
    <property type="entry name" value="AMP-bd_C_sf"/>
</dbReference>
<gene>
    <name evidence="5" type="ORF">KDI_15670</name>
</gene>
<accession>A0A5A5TAG0</accession>
<name>A0A5A5TAG0_9CHLR</name>
<dbReference type="InterPro" id="IPR036736">
    <property type="entry name" value="ACP-like_sf"/>
</dbReference>
<dbReference type="InterPro" id="IPR025110">
    <property type="entry name" value="AMP-bd_C"/>
</dbReference>
<dbReference type="Gene3D" id="2.30.38.10">
    <property type="entry name" value="Luciferase, Domain 3"/>
    <property type="match status" value="1"/>
</dbReference>
<dbReference type="Pfam" id="PF00668">
    <property type="entry name" value="Condensation"/>
    <property type="match status" value="1"/>
</dbReference>
<dbReference type="SUPFAM" id="SSF56801">
    <property type="entry name" value="Acetyl-CoA synthetase-like"/>
    <property type="match status" value="1"/>
</dbReference>
<dbReference type="Pfam" id="PF00501">
    <property type="entry name" value="AMP-binding"/>
    <property type="match status" value="1"/>
</dbReference>
<evidence type="ECO:0000259" key="4">
    <source>
        <dbReference type="PROSITE" id="PS50075"/>
    </source>
</evidence>
<evidence type="ECO:0000256" key="1">
    <source>
        <dbReference type="ARBA" id="ARBA00001957"/>
    </source>
</evidence>
<proteinExistence type="predicted"/>
<evidence type="ECO:0000256" key="2">
    <source>
        <dbReference type="ARBA" id="ARBA00022450"/>
    </source>
</evidence>
<sequence>MNNNSNVCLHQLFEEQVKRTPDAVALIYQDREITYKHLNRQADLLSLYLRQAGIVPESRVALCLNRTPELIIAVLGILKAGGAYIPLDPLYPVERLEYMLADANVSLILTQKAYTTLFSQYAVRLLDIDSDYEPSSSLDTIKHCFPEPANLAYIIYTSGSTGRPKGVAIQHSSACSFVEWAGEVFTESVLAGVLATTSICFDLSIFEIFVPLSYGGTVILAENLLQLPELGAAERITLINTVPSVMTALLNIGRLPSSIRTVNLAGESLPLRLVQRLYRETEVEHIYNLYGPSEDTTYSTWMLIPDDTQVSPPIGYPITGSQAYILNERMEPAAPDEDGELYLGGKGLARGYLHRPDLTAEKFVPDPFTKQAGARLYKTGDLVSVGTDGALTFLGRIDQQVKIHGFRIELGEIETILQLHPQIQDVVVLAREDEAMEKQLVAYVYPYSGTVIDITVIRDFLCSKLPAYMFPTALVLLSSIPLSPNGKVDRKALAALPIQPGSATRYVAPQMPLEQILVDIWQQLFEIKQIGIQDNFFALGGHSLLAARMASLILERLSIHISPMSIFTFPTIEQLSTHLQIAQDEQADQVVPPLQPVKRDRDIPLSLIQEQWFVRPRFAPQYVDPVSSAFSVVGWLDIAALKQSLHSIVQRHEILRTHFLICSGQPIQRLDDLAASSVPVSVIDLCHLVPKERAGALTDIIDADRKAPFDLMQDMLLRAKIVRLKAEEHVVILTVDHIACDGQSYNMIIRELSLLYSSLVKGEPSPLAQPKLQYGDFAFWQRQWLRGSVLEQHLAWWRKQLDGAHAMHLSTYTPRETCFSLRGETVSFELPTRLVQQLRQLSESQGVTPFITLLAVFQTLLTFYTRQFDISTLTPVGIRNPVEAEDIVGMFVTMVVLRTSLSGDPTFQEVMRRVRDVTIETFPHQDIPYEMVLEVHNPLGDRATSPFQVWFTLERDSNEPLQLEGVTVQGIDTREIISTLDMWFLARERGDTISGYILYRADLFQEEFIKSVLDHFQMLVMHIVEHPERSISELLSSDDTR</sequence>
<dbReference type="SUPFAM" id="SSF47336">
    <property type="entry name" value="ACP-like"/>
    <property type="match status" value="1"/>
</dbReference>
<dbReference type="PROSITE" id="PS50075">
    <property type="entry name" value="CARRIER"/>
    <property type="match status" value="1"/>
</dbReference>
<dbReference type="GO" id="GO:0005737">
    <property type="term" value="C:cytoplasm"/>
    <property type="evidence" value="ECO:0007669"/>
    <property type="project" value="TreeGrafter"/>
</dbReference>
<dbReference type="Gene3D" id="3.40.50.1820">
    <property type="entry name" value="alpha/beta hydrolase"/>
    <property type="match status" value="1"/>
</dbReference>
<feature type="domain" description="Carrier" evidence="4">
    <location>
        <begin position="508"/>
        <end position="583"/>
    </location>
</feature>
<dbReference type="GO" id="GO:0031177">
    <property type="term" value="F:phosphopantetheine binding"/>
    <property type="evidence" value="ECO:0007669"/>
    <property type="project" value="TreeGrafter"/>
</dbReference>
<dbReference type="RefSeq" id="WP_172631948.1">
    <property type="nucleotide sequence ID" value="NZ_BIXY01000017.1"/>
</dbReference>
<comment type="cofactor">
    <cofactor evidence="1">
        <name>pantetheine 4'-phosphate</name>
        <dbReference type="ChEBI" id="CHEBI:47942"/>
    </cofactor>
</comment>
<dbReference type="InterPro" id="IPR001242">
    <property type="entry name" value="Condensation_dom"/>
</dbReference>
<dbReference type="AlphaFoldDB" id="A0A5A5TAG0"/>
<organism evidence="5 6">
    <name type="scientific">Dictyobacter arantiisoli</name>
    <dbReference type="NCBI Taxonomy" id="2014874"/>
    <lineage>
        <taxon>Bacteria</taxon>
        <taxon>Bacillati</taxon>
        <taxon>Chloroflexota</taxon>
        <taxon>Ktedonobacteria</taxon>
        <taxon>Ktedonobacterales</taxon>
        <taxon>Dictyobacteraceae</taxon>
        <taxon>Dictyobacter</taxon>
    </lineage>
</organism>
<dbReference type="InterPro" id="IPR020845">
    <property type="entry name" value="AMP-binding_CS"/>
</dbReference>
<reference evidence="5 6" key="1">
    <citation type="submission" date="2019-01" db="EMBL/GenBank/DDBJ databases">
        <title>Draft genome sequence of Dictyobacter sp. Uno17.</title>
        <authorList>
            <person name="Wang C.M."/>
            <person name="Zheng Y."/>
            <person name="Sakai Y."/>
            <person name="Abe K."/>
            <person name="Yokota A."/>
            <person name="Yabe S."/>
        </authorList>
    </citation>
    <scope>NUCLEOTIDE SEQUENCE [LARGE SCALE GENOMIC DNA]</scope>
    <source>
        <strain evidence="5 6">Uno17</strain>
    </source>
</reference>
<dbReference type="CDD" id="cd19531">
    <property type="entry name" value="LCL_NRPS-like"/>
    <property type="match status" value="1"/>
</dbReference>
<dbReference type="InterPro" id="IPR010071">
    <property type="entry name" value="AA_adenyl_dom"/>
</dbReference>
<dbReference type="Gene3D" id="3.30.559.10">
    <property type="entry name" value="Chloramphenicol acetyltransferase-like domain"/>
    <property type="match status" value="1"/>
</dbReference>
<dbReference type="SUPFAM" id="SSF52777">
    <property type="entry name" value="CoA-dependent acyltransferases"/>
    <property type="match status" value="2"/>
</dbReference>
<keyword evidence="3" id="KW-0597">Phosphoprotein</keyword>
<dbReference type="GO" id="GO:0044550">
    <property type="term" value="P:secondary metabolite biosynthetic process"/>
    <property type="evidence" value="ECO:0007669"/>
    <property type="project" value="UniProtKB-ARBA"/>
</dbReference>
<dbReference type="PROSITE" id="PS00012">
    <property type="entry name" value="PHOSPHOPANTETHEINE"/>
    <property type="match status" value="1"/>
</dbReference>
<evidence type="ECO:0000313" key="5">
    <source>
        <dbReference type="EMBL" id="GCF08003.1"/>
    </source>
</evidence>
<dbReference type="PANTHER" id="PTHR45527:SF1">
    <property type="entry name" value="FATTY ACID SYNTHASE"/>
    <property type="match status" value="1"/>
</dbReference>
<keyword evidence="2" id="KW-0596">Phosphopantetheine</keyword>
<dbReference type="Proteomes" id="UP000322530">
    <property type="component" value="Unassembled WGS sequence"/>
</dbReference>
<dbReference type="GO" id="GO:0043041">
    <property type="term" value="P:amino acid activation for nonribosomal peptide biosynthetic process"/>
    <property type="evidence" value="ECO:0007669"/>
    <property type="project" value="TreeGrafter"/>
</dbReference>
<dbReference type="Pfam" id="PF13193">
    <property type="entry name" value="AMP-binding_C"/>
    <property type="match status" value="1"/>
</dbReference>
<dbReference type="PANTHER" id="PTHR45527">
    <property type="entry name" value="NONRIBOSOMAL PEPTIDE SYNTHETASE"/>
    <property type="match status" value="1"/>
</dbReference>
<dbReference type="FunFam" id="3.30.300.30:FF:000010">
    <property type="entry name" value="Enterobactin synthetase component F"/>
    <property type="match status" value="1"/>
</dbReference>
<dbReference type="InterPro" id="IPR023213">
    <property type="entry name" value="CAT-like_dom_sf"/>
</dbReference>
<dbReference type="InterPro" id="IPR009081">
    <property type="entry name" value="PP-bd_ACP"/>
</dbReference>
<dbReference type="GO" id="GO:0003824">
    <property type="term" value="F:catalytic activity"/>
    <property type="evidence" value="ECO:0007669"/>
    <property type="project" value="InterPro"/>
</dbReference>
<dbReference type="PROSITE" id="PS00455">
    <property type="entry name" value="AMP_BINDING"/>
    <property type="match status" value="1"/>
</dbReference>
<dbReference type="GO" id="GO:0008610">
    <property type="term" value="P:lipid biosynthetic process"/>
    <property type="evidence" value="ECO:0007669"/>
    <property type="project" value="UniProtKB-ARBA"/>
</dbReference>
<protein>
    <recommendedName>
        <fullName evidence="4">Carrier domain-containing protein</fullName>
    </recommendedName>
</protein>
<dbReference type="InterPro" id="IPR006162">
    <property type="entry name" value="Ppantetheine_attach_site"/>
</dbReference>
<dbReference type="Gene3D" id="3.30.300.30">
    <property type="match status" value="1"/>
</dbReference>
<dbReference type="InterPro" id="IPR029058">
    <property type="entry name" value="AB_hydrolase_fold"/>
</dbReference>
<evidence type="ECO:0000256" key="3">
    <source>
        <dbReference type="ARBA" id="ARBA00022553"/>
    </source>
</evidence>